<protein>
    <submittedName>
        <fullName evidence="2">Uncharacterized protein</fullName>
    </submittedName>
</protein>
<evidence type="ECO:0000313" key="2">
    <source>
        <dbReference type="EMBL" id="OLY43850.1"/>
    </source>
</evidence>
<dbReference type="AlphaFoldDB" id="A0A1R0FA68"/>
<keyword evidence="3" id="KW-1185">Reference proteome</keyword>
<name>A0A1R0FA68_9HYPH</name>
<dbReference type="Proteomes" id="UP000187344">
    <property type="component" value="Unassembled WGS sequence"/>
</dbReference>
<accession>A0A1R0FA68</accession>
<evidence type="ECO:0000313" key="3">
    <source>
        <dbReference type="Proteomes" id="UP000187344"/>
    </source>
</evidence>
<evidence type="ECO:0000256" key="1">
    <source>
        <dbReference type="SAM" id="MobiDB-lite"/>
    </source>
</evidence>
<feature type="region of interest" description="Disordered" evidence="1">
    <location>
        <begin position="151"/>
        <end position="196"/>
    </location>
</feature>
<dbReference type="EMBL" id="LXYT01000001">
    <property type="protein sequence ID" value="OLY43850.1"/>
    <property type="molecule type" value="Genomic_DNA"/>
</dbReference>
<feature type="compositionally biased region" description="Basic and acidic residues" evidence="1">
    <location>
        <begin position="157"/>
        <end position="170"/>
    </location>
</feature>
<gene>
    <name evidence="2" type="ORF">PEB0149_012900</name>
</gene>
<proteinExistence type="predicted"/>
<feature type="compositionally biased region" description="Basic and acidic residues" evidence="1">
    <location>
        <begin position="177"/>
        <end position="196"/>
    </location>
</feature>
<reference evidence="2 3" key="1">
    <citation type="submission" date="2016-12" db="EMBL/GenBank/DDBJ databases">
        <title>Comparative genomics of Bartonella apis.</title>
        <authorList>
            <person name="Engel P."/>
        </authorList>
    </citation>
    <scope>NUCLEOTIDE SEQUENCE [LARGE SCALE GENOMIC DNA]</scope>
    <source>
        <strain evidence="2 3">PEB0149</strain>
    </source>
</reference>
<comment type="caution">
    <text evidence="2">The sequence shown here is derived from an EMBL/GenBank/DDBJ whole genome shotgun (WGS) entry which is preliminary data.</text>
</comment>
<organism evidence="2 3">
    <name type="scientific">Bartonella apis</name>
    <dbReference type="NCBI Taxonomy" id="1686310"/>
    <lineage>
        <taxon>Bacteria</taxon>
        <taxon>Pseudomonadati</taxon>
        <taxon>Pseudomonadota</taxon>
        <taxon>Alphaproteobacteria</taxon>
        <taxon>Hyphomicrobiales</taxon>
        <taxon>Bartonellaceae</taxon>
        <taxon>Bartonella</taxon>
    </lineage>
</organism>
<sequence>MHLDLTLAKLVSLTTGEGFPPRFKAGKKPTNAQIATIRHTLEEAKNTLLKKARSDEIMDQFLLLSGGMRLPRDIDGESAAKSYMIALSGFSSFAIMQSVLLIIRGKAEGFNKTFMPTAPELAAFCEHIEKTEWLKIDTVERLLRAGEEEQNDVLIPEARKEKPACDHKTTDTSGNKTTEDKNRAARFPPAKEMRVQ</sequence>